<evidence type="ECO:0000313" key="1">
    <source>
        <dbReference type="EMBL" id="MFD1343998.1"/>
    </source>
</evidence>
<sequence>MKRLSKFGNGKMIRENGPYSEQMVWARAGWYDDLRMVCTYSDREPIWPSEITRDFNAQLVDELHAFFKKGQVAGRSKIAVEFGAVLYENDFGHP</sequence>
<proteinExistence type="predicted"/>
<gene>
    <name evidence="1" type="ORF">ACFQ4E_16330</name>
</gene>
<accession>A0ABW3ZMX4</accession>
<evidence type="ECO:0000313" key="2">
    <source>
        <dbReference type="Proteomes" id="UP001597135"/>
    </source>
</evidence>
<dbReference type="RefSeq" id="WP_386805428.1">
    <property type="nucleotide sequence ID" value="NZ_JBHTMU010000036.1"/>
</dbReference>
<keyword evidence="2" id="KW-1185">Reference proteome</keyword>
<comment type="caution">
    <text evidence="1">The sequence shown here is derived from an EMBL/GenBank/DDBJ whole genome shotgun (WGS) entry which is preliminary data.</text>
</comment>
<organism evidence="1 2">
    <name type="scientific">Litorisediminicola beolgyonensis</name>
    <dbReference type="NCBI Taxonomy" id="1173614"/>
    <lineage>
        <taxon>Bacteria</taxon>
        <taxon>Pseudomonadati</taxon>
        <taxon>Pseudomonadota</taxon>
        <taxon>Alphaproteobacteria</taxon>
        <taxon>Rhodobacterales</taxon>
        <taxon>Paracoccaceae</taxon>
        <taxon>Litorisediminicola</taxon>
    </lineage>
</organism>
<dbReference type="Proteomes" id="UP001597135">
    <property type="component" value="Unassembled WGS sequence"/>
</dbReference>
<dbReference type="EMBL" id="JBHTMU010000036">
    <property type="protein sequence ID" value="MFD1343998.1"/>
    <property type="molecule type" value="Genomic_DNA"/>
</dbReference>
<name>A0ABW3ZMX4_9RHOB</name>
<reference evidence="2" key="1">
    <citation type="journal article" date="2019" name="Int. J. Syst. Evol. Microbiol.">
        <title>The Global Catalogue of Microorganisms (GCM) 10K type strain sequencing project: providing services to taxonomists for standard genome sequencing and annotation.</title>
        <authorList>
            <consortium name="The Broad Institute Genomics Platform"/>
            <consortium name="The Broad Institute Genome Sequencing Center for Infectious Disease"/>
            <person name="Wu L."/>
            <person name="Ma J."/>
        </authorList>
    </citation>
    <scope>NUCLEOTIDE SEQUENCE [LARGE SCALE GENOMIC DNA]</scope>
    <source>
        <strain evidence="2">CCUG 62953</strain>
    </source>
</reference>
<protein>
    <submittedName>
        <fullName evidence="1">Uncharacterized protein</fullName>
    </submittedName>
</protein>